<dbReference type="Pfam" id="PF00907">
    <property type="entry name" value="T-box"/>
    <property type="match status" value="1"/>
</dbReference>
<keyword evidence="5 6" id="KW-0539">Nucleus</keyword>
<dbReference type="EMBL" id="JABFDY010000025">
    <property type="protein sequence ID" value="KAF7688621.1"/>
    <property type="molecule type" value="Genomic_DNA"/>
</dbReference>
<dbReference type="GO" id="GO:0060429">
    <property type="term" value="P:epithelium development"/>
    <property type="evidence" value="ECO:0007669"/>
    <property type="project" value="UniProtKB-ARBA"/>
</dbReference>
<dbReference type="GO" id="GO:0045893">
    <property type="term" value="P:positive regulation of DNA-templated transcription"/>
    <property type="evidence" value="ECO:0007669"/>
    <property type="project" value="InterPro"/>
</dbReference>
<dbReference type="GO" id="GO:0009653">
    <property type="term" value="P:anatomical structure morphogenesis"/>
    <property type="evidence" value="ECO:0007669"/>
    <property type="project" value="UniProtKB-ARBA"/>
</dbReference>
<gene>
    <name evidence="9" type="ORF">HF521_013428</name>
</gene>
<keyword evidence="2" id="KW-0805">Transcription regulation</keyword>
<dbReference type="PROSITE" id="PS01283">
    <property type="entry name" value="TBOX_1"/>
    <property type="match status" value="1"/>
</dbReference>
<evidence type="ECO:0000256" key="2">
    <source>
        <dbReference type="ARBA" id="ARBA00023015"/>
    </source>
</evidence>
<feature type="domain" description="T-box" evidence="8">
    <location>
        <begin position="48"/>
        <end position="227"/>
    </location>
</feature>
<dbReference type="GO" id="GO:0001708">
    <property type="term" value="P:cell fate specification"/>
    <property type="evidence" value="ECO:0007669"/>
    <property type="project" value="TreeGrafter"/>
</dbReference>
<evidence type="ECO:0000256" key="7">
    <source>
        <dbReference type="SAM" id="MobiDB-lite"/>
    </source>
</evidence>
<dbReference type="InterPro" id="IPR008967">
    <property type="entry name" value="p53-like_TF_DNA-bd_sf"/>
</dbReference>
<feature type="compositionally biased region" description="Polar residues" evidence="7">
    <location>
        <begin position="478"/>
        <end position="491"/>
    </location>
</feature>
<evidence type="ECO:0000313" key="9">
    <source>
        <dbReference type="EMBL" id="KAF7688621.1"/>
    </source>
</evidence>
<dbReference type="PROSITE" id="PS01264">
    <property type="entry name" value="TBOX_2"/>
    <property type="match status" value="1"/>
</dbReference>
<evidence type="ECO:0000256" key="3">
    <source>
        <dbReference type="ARBA" id="ARBA00023125"/>
    </source>
</evidence>
<dbReference type="SMART" id="SM00425">
    <property type="entry name" value="TBOX"/>
    <property type="match status" value="1"/>
</dbReference>
<feature type="region of interest" description="Disordered" evidence="7">
    <location>
        <begin position="472"/>
        <end position="491"/>
    </location>
</feature>
<comment type="subcellular location">
    <subcellularLocation>
        <location evidence="1 6">Nucleus</location>
    </subcellularLocation>
</comment>
<dbReference type="Gene3D" id="2.60.40.820">
    <property type="entry name" value="Transcription factor, T-box"/>
    <property type="match status" value="1"/>
</dbReference>
<dbReference type="GO" id="GO:0000978">
    <property type="term" value="F:RNA polymerase II cis-regulatory region sequence-specific DNA binding"/>
    <property type="evidence" value="ECO:0007669"/>
    <property type="project" value="InterPro"/>
</dbReference>
<organism evidence="9 10">
    <name type="scientific">Silurus meridionalis</name>
    <name type="common">Southern catfish</name>
    <name type="synonym">Silurus soldatovi meridionalis</name>
    <dbReference type="NCBI Taxonomy" id="175797"/>
    <lineage>
        <taxon>Eukaryota</taxon>
        <taxon>Metazoa</taxon>
        <taxon>Chordata</taxon>
        <taxon>Craniata</taxon>
        <taxon>Vertebrata</taxon>
        <taxon>Euteleostomi</taxon>
        <taxon>Actinopterygii</taxon>
        <taxon>Neopterygii</taxon>
        <taxon>Teleostei</taxon>
        <taxon>Ostariophysi</taxon>
        <taxon>Siluriformes</taxon>
        <taxon>Siluridae</taxon>
        <taxon>Silurus</taxon>
    </lineage>
</organism>
<evidence type="ECO:0000256" key="4">
    <source>
        <dbReference type="ARBA" id="ARBA00023163"/>
    </source>
</evidence>
<proteinExistence type="predicted"/>
<dbReference type="InterPro" id="IPR046360">
    <property type="entry name" value="T-box_DNA-bd"/>
</dbReference>
<dbReference type="AlphaFoldDB" id="A0A8T0ABG6"/>
<evidence type="ECO:0000256" key="5">
    <source>
        <dbReference type="ARBA" id="ARBA00023242"/>
    </source>
</evidence>
<evidence type="ECO:0000256" key="1">
    <source>
        <dbReference type="ARBA" id="ARBA00004123"/>
    </source>
</evidence>
<feature type="region of interest" description="Disordered" evidence="7">
    <location>
        <begin position="233"/>
        <end position="281"/>
    </location>
</feature>
<feature type="DNA-binding region" description="T-box" evidence="6">
    <location>
        <begin position="53"/>
        <end position="227"/>
    </location>
</feature>
<dbReference type="PANTHER" id="PTHR11267">
    <property type="entry name" value="T-BOX PROTEIN-RELATED"/>
    <property type="match status" value="1"/>
</dbReference>
<sequence>MYVREDYPYPHNHMTKSYGYYPQGQMNPVCRASGGEAELMSLPVHAALQGRDLWDKFNNVGTEMLITKMGRRMFPSCRVTVMGLNPKVKYVLMMDMVPFDNNKYKWNRDHWEVSGKSEPHLPNCFFIHPDSPALGERWMQYPISFHKLKLTNNTLNSKGLQVVLHSMHKYQPRLHIVQAPDPCGGHNGGYLRFTFPEAAFIAVTSYQNQEITKLKIDNNPFAKGFRDNGLSRKRFRDKDIRQRSDSRSQWDRPLNKQARLLNMDDEEEEQEVSSSVDSPGALCVPEVRTPPAPVSNLFLPAFLKCGLACGQEGINQSPISHQCQHTFHSENSDSRRSEDNLQYKCVSFPEGHGTQIPTPQQPPCHGPDIQTPAVHQIYSTHFKLNQSLHLPPKLSRMQMPESVFKSLELNPKPLSDIFNIIRPRALAKDSQINPQHDQTASGSNREAKALIFPAVQDSAAAFYTEQYTGRTKEWPAFNGNTGQRSSETPDQ</sequence>
<reference evidence="9" key="1">
    <citation type="submission" date="2020-08" db="EMBL/GenBank/DDBJ databases">
        <title>Chromosome-level assembly of Southern catfish (Silurus meridionalis) provides insights into visual adaptation to the nocturnal and benthic lifestyles.</title>
        <authorList>
            <person name="Zhang Y."/>
            <person name="Wang D."/>
            <person name="Peng Z."/>
        </authorList>
    </citation>
    <scope>NUCLEOTIDE SEQUENCE</scope>
    <source>
        <strain evidence="9">SWU-2019-XX</strain>
        <tissue evidence="9">Muscle</tissue>
    </source>
</reference>
<protein>
    <recommendedName>
        <fullName evidence="8">T-box domain-containing protein</fullName>
    </recommendedName>
</protein>
<dbReference type="InterPro" id="IPR018186">
    <property type="entry name" value="TF_T-box_CS"/>
</dbReference>
<keyword evidence="10" id="KW-1185">Reference proteome</keyword>
<dbReference type="PANTHER" id="PTHR11267:SF198">
    <property type="entry name" value="T-BOX TRANSCRIPTION FACTOR TBX6L"/>
    <property type="match status" value="1"/>
</dbReference>
<dbReference type="OrthoDB" id="6119313at2759"/>
<dbReference type="SUPFAM" id="SSF49417">
    <property type="entry name" value="p53-like transcription factors"/>
    <property type="match status" value="1"/>
</dbReference>
<dbReference type="InterPro" id="IPR036960">
    <property type="entry name" value="T-box_sf"/>
</dbReference>
<feature type="compositionally biased region" description="Basic and acidic residues" evidence="7">
    <location>
        <begin position="233"/>
        <end position="254"/>
    </location>
</feature>
<dbReference type="GO" id="GO:0005634">
    <property type="term" value="C:nucleus"/>
    <property type="evidence" value="ECO:0007669"/>
    <property type="project" value="UniProtKB-SubCell"/>
</dbReference>
<keyword evidence="3 6" id="KW-0238">DNA-binding</keyword>
<dbReference type="PROSITE" id="PS50252">
    <property type="entry name" value="TBOX_3"/>
    <property type="match status" value="1"/>
</dbReference>
<dbReference type="InterPro" id="IPR001699">
    <property type="entry name" value="TF_T-box"/>
</dbReference>
<evidence type="ECO:0000313" key="10">
    <source>
        <dbReference type="Proteomes" id="UP000606274"/>
    </source>
</evidence>
<evidence type="ECO:0000256" key="6">
    <source>
        <dbReference type="PROSITE-ProRule" id="PRU00201"/>
    </source>
</evidence>
<dbReference type="PRINTS" id="PR00937">
    <property type="entry name" value="TBOX"/>
</dbReference>
<dbReference type="Proteomes" id="UP000606274">
    <property type="component" value="Unassembled WGS sequence"/>
</dbReference>
<evidence type="ECO:0000259" key="8">
    <source>
        <dbReference type="PROSITE" id="PS50252"/>
    </source>
</evidence>
<accession>A0A8T0ABG6</accession>
<dbReference type="GO" id="GO:0000981">
    <property type="term" value="F:DNA-binding transcription factor activity, RNA polymerase II-specific"/>
    <property type="evidence" value="ECO:0007669"/>
    <property type="project" value="TreeGrafter"/>
</dbReference>
<keyword evidence="4" id="KW-0804">Transcription</keyword>
<dbReference type="GO" id="GO:0000785">
    <property type="term" value="C:chromatin"/>
    <property type="evidence" value="ECO:0007669"/>
    <property type="project" value="TreeGrafter"/>
</dbReference>
<comment type="caution">
    <text evidence="9">The sequence shown here is derived from an EMBL/GenBank/DDBJ whole genome shotgun (WGS) entry which is preliminary data.</text>
</comment>
<dbReference type="FunFam" id="2.60.40.820:FF:000007">
    <property type="entry name" value="T-box transcription factor"/>
    <property type="match status" value="1"/>
</dbReference>
<name>A0A8T0ABG6_SILME</name>